<dbReference type="PANTHER" id="PTHR43857">
    <property type="entry name" value="BLR7761 PROTEIN"/>
    <property type="match status" value="1"/>
</dbReference>
<reference evidence="1 2" key="1">
    <citation type="submission" date="2017-01" db="EMBL/GenBank/DDBJ databases">
        <title>Complete Genome Sequence of Paenalcaligenes hominis, Isolated from a paraplegic Patient with neurogenic bladder.</title>
        <authorList>
            <person name="Mukhopadhyay R."/>
            <person name="Joaquin J."/>
            <person name="Hogue R."/>
            <person name="Kilaru A."/>
            <person name="Jospin G."/>
            <person name="Mars K."/>
            <person name="Eisen J.A."/>
            <person name="Chaturvedi V."/>
        </authorList>
    </citation>
    <scope>NUCLEOTIDE SEQUENCE [LARGE SCALE GENOMIC DNA]</scope>
    <source>
        <strain evidence="1 2">15S00501</strain>
    </source>
</reference>
<dbReference type="EMBL" id="CP019697">
    <property type="protein sequence ID" value="AQS51275.1"/>
    <property type="molecule type" value="Genomic_DNA"/>
</dbReference>
<sequence length="140" mass="15037">MCYDAYNYPINPAQLYNSTSFGFSHAVLQRGGNTVHLAGQVAWDAQYVVQGGDSILGQAPYVLANLKAVLAEVGATPADIVRLRTYLVNHTTEDVMGLSALLNDFYAGHTPAANTLLGVSQLALPDFRIEIEATAVVPER</sequence>
<organism evidence="1 2">
    <name type="scientific">Paenalcaligenes hominis</name>
    <dbReference type="NCBI Taxonomy" id="643674"/>
    <lineage>
        <taxon>Bacteria</taxon>
        <taxon>Pseudomonadati</taxon>
        <taxon>Pseudomonadota</taxon>
        <taxon>Betaproteobacteria</taxon>
        <taxon>Burkholderiales</taxon>
        <taxon>Alcaligenaceae</taxon>
        <taxon>Paenalcaligenes</taxon>
    </lineage>
</organism>
<dbReference type="PANTHER" id="PTHR43857:SF1">
    <property type="entry name" value="YJGH FAMILY PROTEIN"/>
    <property type="match status" value="1"/>
</dbReference>
<accession>A0A1U9JZQ1</accession>
<dbReference type="Pfam" id="PF01042">
    <property type="entry name" value="Ribonuc_L-PSP"/>
    <property type="match status" value="1"/>
</dbReference>
<dbReference type="Gene3D" id="3.30.1330.40">
    <property type="entry name" value="RutC-like"/>
    <property type="match status" value="1"/>
</dbReference>
<protein>
    <submittedName>
        <fullName evidence="1">Enamine deaminase RidA</fullName>
    </submittedName>
</protein>
<name>A0A1U9JZQ1_9BURK</name>
<proteinExistence type="predicted"/>
<evidence type="ECO:0000313" key="2">
    <source>
        <dbReference type="Proteomes" id="UP000189369"/>
    </source>
</evidence>
<dbReference type="SUPFAM" id="SSF55298">
    <property type="entry name" value="YjgF-like"/>
    <property type="match status" value="1"/>
</dbReference>
<dbReference type="KEGG" id="phn:PAEH1_06410"/>
<dbReference type="OrthoDB" id="9803101at2"/>
<dbReference type="Proteomes" id="UP000189369">
    <property type="component" value="Chromosome"/>
</dbReference>
<dbReference type="STRING" id="643674.PAEH1_06410"/>
<dbReference type="InterPro" id="IPR035959">
    <property type="entry name" value="RutC-like_sf"/>
</dbReference>
<gene>
    <name evidence="1" type="ORF">PAEH1_06410</name>
</gene>
<evidence type="ECO:0000313" key="1">
    <source>
        <dbReference type="EMBL" id="AQS51275.1"/>
    </source>
</evidence>
<dbReference type="AlphaFoldDB" id="A0A1U9JZQ1"/>
<dbReference type="InterPro" id="IPR006175">
    <property type="entry name" value="YjgF/YER057c/UK114"/>
</dbReference>